<evidence type="ECO:0000313" key="4">
    <source>
        <dbReference type="EMBL" id="MBP2477826.1"/>
    </source>
</evidence>
<evidence type="ECO:0000256" key="1">
    <source>
        <dbReference type="ARBA" id="ARBA00022679"/>
    </source>
</evidence>
<dbReference type="PANTHER" id="PTHR10545:SF29">
    <property type="entry name" value="GH14572P-RELATED"/>
    <property type="match status" value="1"/>
</dbReference>
<dbReference type="Proteomes" id="UP001519363">
    <property type="component" value="Unassembled WGS sequence"/>
</dbReference>
<dbReference type="EMBL" id="JAGIOO010000001">
    <property type="protein sequence ID" value="MBP2477826.1"/>
    <property type="molecule type" value="Genomic_DNA"/>
</dbReference>
<feature type="domain" description="N-acetyltransferase" evidence="3">
    <location>
        <begin position="1"/>
        <end position="148"/>
    </location>
</feature>
<comment type="caution">
    <text evidence="4">The sequence shown here is derived from an EMBL/GenBank/DDBJ whole genome shotgun (WGS) entry which is preliminary data.</text>
</comment>
<organism evidence="4 5">
    <name type="scientific">Crossiella equi</name>
    <dbReference type="NCBI Taxonomy" id="130796"/>
    <lineage>
        <taxon>Bacteria</taxon>
        <taxon>Bacillati</taxon>
        <taxon>Actinomycetota</taxon>
        <taxon>Actinomycetes</taxon>
        <taxon>Pseudonocardiales</taxon>
        <taxon>Pseudonocardiaceae</taxon>
        <taxon>Crossiella</taxon>
    </lineage>
</organism>
<dbReference type="InterPro" id="IPR016181">
    <property type="entry name" value="Acyl_CoA_acyltransferase"/>
</dbReference>
<keyword evidence="1" id="KW-0808">Transferase</keyword>
<protein>
    <submittedName>
        <fullName evidence="4">GNAT superfamily N-acetyltransferase</fullName>
    </submittedName>
</protein>
<gene>
    <name evidence="4" type="ORF">JOF53_006698</name>
</gene>
<dbReference type="Pfam" id="PF00583">
    <property type="entry name" value="Acetyltransf_1"/>
    <property type="match status" value="1"/>
</dbReference>
<evidence type="ECO:0000313" key="5">
    <source>
        <dbReference type="Proteomes" id="UP001519363"/>
    </source>
</evidence>
<evidence type="ECO:0000259" key="3">
    <source>
        <dbReference type="PROSITE" id="PS51186"/>
    </source>
</evidence>
<dbReference type="PANTHER" id="PTHR10545">
    <property type="entry name" value="DIAMINE N-ACETYLTRANSFERASE"/>
    <property type="match status" value="1"/>
</dbReference>
<reference evidence="4 5" key="1">
    <citation type="submission" date="2021-03" db="EMBL/GenBank/DDBJ databases">
        <title>Sequencing the genomes of 1000 actinobacteria strains.</title>
        <authorList>
            <person name="Klenk H.-P."/>
        </authorList>
    </citation>
    <scope>NUCLEOTIDE SEQUENCE [LARGE SCALE GENOMIC DNA]</scope>
    <source>
        <strain evidence="4 5">DSM 44580</strain>
    </source>
</reference>
<dbReference type="CDD" id="cd04301">
    <property type="entry name" value="NAT_SF"/>
    <property type="match status" value="1"/>
</dbReference>
<accession>A0ABS5AMN7</accession>
<sequence>MPVRDATPADLDDICDLIQEHAAYEGHPGLLLDRQDMREHLFGPHPWARVLIATPPEAPTLTAGFALWHNTFSTWAAQPGIWLDDLFIRAEHRKHGLGRELLAVLRTRTTGRVEWEVQQGNTSAEGFYRSLGAHPVNGWTRYRWSTPA</sequence>
<name>A0ABS5AMN7_9PSEU</name>
<dbReference type="InterPro" id="IPR000182">
    <property type="entry name" value="GNAT_dom"/>
</dbReference>
<evidence type="ECO:0000256" key="2">
    <source>
        <dbReference type="ARBA" id="ARBA00023315"/>
    </source>
</evidence>
<keyword evidence="5" id="KW-1185">Reference proteome</keyword>
<dbReference type="SUPFAM" id="SSF55729">
    <property type="entry name" value="Acyl-CoA N-acyltransferases (Nat)"/>
    <property type="match status" value="1"/>
</dbReference>
<dbReference type="PROSITE" id="PS51186">
    <property type="entry name" value="GNAT"/>
    <property type="match status" value="1"/>
</dbReference>
<dbReference type="InterPro" id="IPR051016">
    <property type="entry name" value="Diverse_Substrate_AcTransf"/>
</dbReference>
<proteinExistence type="predicted"/>
<dbReference type="Gene3D" id="3.40.630.30">
    <property type="match status" value="1"/>
</dbReference>
<keyword evidence="2" id="KW-0012">Acyltransferase</keyword>
<dbReference type="RefSeq" id="WP_086788667.1">
    <property type="nucleotide sequence ID" value="NZ_JAGIOO010000001.1"/>
</dbReference>